<dbReference type="OrthoDB" id="9787654at2"/>
<evidence type="ECO:0000313" key="4">
    <source>
        <dbReference type="Proteomes" id="UP000194161"/>
    </source>
</evidence>
<sequence>MHNANVHDVPRPQWLAQVQEPVLDPDQVIIDPHHHLWDREGNRYLLDEFLHDLRDGHRVVATVYSQCRSMYRSDGNPAFAPVGETEFANRLAERCADGGHGGIRVCAGIVGHADLCLGSAVQDVLQAHVEAAGLRFKGIRHIATWDADDSVMNPALRPPPGLLLDARFRQGFEALGRMGLSFDAWVFHPQLQDVAALAAAFQDTRIVLNHLGGVLNIGAYADRREEVRQAWLKSMRALASHPNVYVKLGGLGMRIAGFDYKRRPLPPTSETLASDFAPYVLPVVELFGPERCMFESNFPVDKGSFSYRVLWNAFKRLAQQYSQQERDRLFHGTAAQCYRLEERSVP</sequence>
<dbReference type="Proteomes" id="UP000194161">
    <property type="component" value="Chromosome"/>
</dbReference>
<dbReference type="STRING" id="463040.CAL15_20515"/>
<dbReference type="InterPro" id="IPR052350">
    <property type="entry name" value="Metallo-dep_Lactonases"/>
</dbReference>
<dbReference type="PANTHER" id="PTHR43569">
    <property type="entry name" value="AMIDOHYDROLASE"/>
    <property type="match status" value="1"/>
</dbReference>
<proteinExistence type="inferred from homology"/>
<dbReference type="AlphaFoldDB" id="A0A1W6ZGZ8"/>
<comment type="similarity">
    <text evidence="1">Belongs to the metallo-dependent hydrolases superfamily.</text>
</comment>
<reference evidence="3 4" key="1">
    <citation type="submission" date="2017-05" db="EMBL/GenBank/DDBJ databases">
        <title>Complete and WGS of Bordetella genogroups.</title>
        <authorList>
            <person name="Spilker T."/>
            <person name="LiPuma J."/>
        </authorList>
    </citation>
    <scope>NUCLEOTIDE SEQUENCE [LARGE SCALE GENOMIC DNA]</scope>
    <source>
        <strain evidence="3 4">AU7206</strain>
    </source>
</reference>
<dbReference type="EMBL" id="CP021111">
    <property type="protein sequence ID" value="ARP96535.1"/>
    <property type="molecule type" value="Genomic_DNA"/>
</dbReference>
<dbReference type="RefSeq" id="WP_086080183.1">
    <property type="nucleotide sequence ID" value="NZ_CP021111.1"/>
</dbReference>
<evidence type="ECO:0000259" key="2">
    <source>
        <dbReference type="Pfam" id="PF04909"/>
    </source>
</evidence>
<feature type="domain" description="Amidohydrolase-related" evidence="2">
    <location>
        <begin position="30"/>
        <end position="340"/>
    </location>
</feature>
<keyword evidence="4" id="KW-1185">Reference proteome</keyword>
<dbReference type="InterPro" id="IPR032466">
    <property type="entry name" value="Metal_Hydrolase"/>
</dbReference>
<dbReference type="InterPro" id="IPR006680">
    <property type="entry name" value="Amidohydro-rel"/>
</dbReference>
<protein>
    <submittedName>
        <fullName evidence="3">Amidohydrolase</fullName>
    </submittedName>
</protein>
<dbReference type="KEGG" id="bgm:CAL15_20515"/>
<name>A0A1W6ZGZ8_9BORD</name>
<dbReference type="Pfam" id="PF04909">
    <property type="entry name" value="Amidohydro_2"/>
    <property type="match status" value="1"/>
</dbReference>
<dbReference type="SUPFAM" id="SSF51556">
    <property type="entry name" value="Metallo-dependent hydrolases"/>
    <property type="match status" value="1"/>
</dbReference>
<dbReference type="GO" id="GO:0016787">
    <property type="term" value="F:hydrolase activity"/>
    <property type="evidence" value="ECO:0007669"/>
    <property type="project" value="UniProtKB-KW"/>
</dbReference>
<dbReference type="Gene3D" id="3.20.20.140">
    <property type="entry name" value="Metal-dependent hydrolases"/>
    <property type="match status" value="1"/>
</dbReference>
<organism evidence="3 4">
    <name type="scientific">Bordetella genomosp. 13</name>
    <dbReference type="NCBI Taxonomy" id="463040"/>
    <lineage>
        <taxon>Bacteria</taxon>
        <taxon>Pseudomonadati</taxon>
        <taxon>Pseudomonadota</taxon>
        <taxon>Betaproteobacteria</taxon>
        <taxon>Burkholderiales</taxon>
        <taxon>Alcaligenaceae</taxon>
        <taxon>Bordetella</taxon>
    </lineage>
</organism>
<evidence type="ECO:0000256" key="1">
    <source>
        <dbReference type="ARBA" id="ARBA00038310"/>
    </source>
</evidence>
<dbReference type="PANTHER" id="PTHR43569:SF1">
    <property type="entry name" value="BLL3371 PROTEIN"/>
    <property type="match status" value="1"/>
</dbReference>
<keyword evidence="3" id="KW-0378">Hydrolase</keyword>
<evidence type="ECO:0000313" key="3">
    <source>
        <dbReference type="EMBL" id="ARP96535.1"/>
    </source>
</evidence>
<gene>
    <name evidence="3" type="ORF">CAL15_20515</name>
</gene>
<accession>A0A1W6ZGZ8</accession>